<reference evidence="11" key="1">
    <citation type="submission" date="2024-10" db="EMBL/GenBank/DDBJ databases">
        <authorList>
            <person name="Ryan C."/>
        </authorList>
    </citation>
    <scope>NUCLEOTIDE SEQUENCE [LARGE SCALE GENOMIC DNA]</scope>
</reference>
<keyword evidence="3 5" id="KW-0347">Helicase</keyword>
<keyword evidence="5" id="KW-0234">DNA repair</keyword>
<keyword evidence="1 5" id="KW-0547">Nucleotide-binding</keyword>
<dbReference type="GO" id="GO:0006281">
    <property type="term" value="P:DNA repair"/>
    <property type="evidence" value="ECO:0007669"/>
    <property type="project" value="UniProtKB-KW"/>
</dbReference>
<dbReference type="GO" id="GO:0043139">
    <property type="term" value="F:5'-3' DNA helicase activity"/>
    <property type="evidence" value="ECO:0007669"/>
    <property type="project" value="UniProtKB-EC"/>
</dbReference>
<accession>A0ABC9BEN5</accession>
<evidence type="ECO:0000256" key="4">
    <source>
        <dbReference type="ARBA" id="ARBA00022840"/>
    </source>
</evidence>
<protein>
    <recommendedName>
        <fullName evidence="5">ATP-dependent DNA helicase</fullName>
        <ecNumber evidence="5">5.6.2.3</ecNumber>
    </recommendedName>
</protein>
<feature type="compositionally biased region" description="Low complexity" evidence="6">
    <location>
        <begin position="52"/>
        <end position="62"/>
    </location>
</feature>
<feature type="domain" description="DNA helicase Pif1-like 2B" evidence="10">
    <location>
        <begin position="1277"/>
        <end position="1323"/>
    </location>
</feature>
<dbReference type="InterPro" id="IPR025476">
    <property type="entry name" value="Helitron_helicase-like"/>
</dbReference>
<keyword evidence="12" id="KW-1185">Reference proteome</keyword>
<keyword evidence="4 5" id="KW-0067">ATP-binding</keyword>
<keyword evidence="5" id="KW-0233">DNA recombination</keyword>
<evidence type="ECO:0000256" key="6">
    <source>
        <dbReference type="SAM" id="MobiDB-lite"/>
    </source>
</evidence>
<comment type="similarity">
    <text evidence="5">Belongs to the helicase family.</text>
</comment>
<dbReference type="Pfam" id="PF05970">
    <property type="entry name" value="PIF1"/>
    <property type="match status" value="1"/>
</dbReference>
<feature type="compositionally biased region" description="Basic and acidic residues" evidence="6">
    <location>
        <begin position="18"/>
        <end position="27"/>
    </location>
</feature>
<feature type="domain" description="Helitron helicase-like" evidence="9">
    <location>
        <begin position="355"/>
        <end position="538"/>
    </location>
</feature>
<proteinExistence type="inferred from homology"/>
<dbReference type="Gene3D" id="3.40.50.300">
    <property type="entry name" value="P-loop containing nucleotide triphosphate hydrolases"/>
    <property type="match status" value="1"/>
</dbReference>
<dbReference type="PANTHER" id="PTHR10492">
    <property type="match status" value="1"/>
</dbReference>
<evidence type="ECO:0000259" key="7">
    <source>
        <dbReference type="Pfam" id="PF02689"/>
    </source>
</evidence>
<feature type="domain" description="DNA helicase Pif1-like DEAD-box helicase" evidence="8">
    <location>
        <begin position="958"/>
        <end position="1178"/>
    </location>
</feature>
<feature type="domain" description="DNA replication helicase" evidence="7">
    <location>
        <begin position="1363"/>
        <end position="1415"/>
    </location>
</feature>
<dbReference type="PANTHER" id="PTHR10492:SF101">
    <property type="entry name" value="ATP-DEPENDENT DNA HELICASE"/>
    <property type="match status" value="1"/>
</dbReference>
<dbReference type="GO" id="GO:0005524">
    <property type="term" value="F:ATP binding"/>
    <property type="evidence" value="ECO:0007669"/>
    <property type="project" value="UniProtKB-KW"/>
</dbReference>
<dbReference type="InterPro" id="IPR003840">
    <property type="entry name" value="DNA_helicase_dom"/>
</dbReference>
<dbReference type="EC" id="5.6.2.3" evidence="5"/>
<sequence>MKQRNHPRCATLQSTIEADGKKEATKEARRKRKEILDLKKNNKRLRMDQNNSEESSSVSNAAKVSDLGRPNCVCQDCNAIMWHNERSRNSSNISNPKFGLCCKEGKIKLSPLKQPPQYLQHLLRYNERGDSSNFRQNIRLYNSMFAFTSMGGKVDYEINKHGGGPYVFRLNGQNYHQIGTLLPKEGEKPKFAQLYIYDTENEVSNRINASISRESKTKIDENIVIGLLEMLDEHNVLAKSFWMARDRFKETDIQDVKLRLIHKRPKDGRQYNLPSTSEVAALIIGDHDTAGDEFDIIVETNDRMLQRISELHPSYMSMQYPLIFPYGEDGFRPRINYHNIGGRVGKRKYVTMLEYHAYRIQQRLNQAMTLQMSGRLFLQYLVDTATCIEQWRLNWYRSNQGKLRTELYRGLYDAIQNGDTRTEQVGQRTILPSSYTNSPRNKQQNYQDAMAICRWAGYPDLFITFTCNSKWPEIQHMLDLIPGQKPEDRPDIVDRVFELKLKELMNDIKIEKWFGQTIAIVYTIEFQKRGLPHAHILVFLHPDDKDPSPAQIDRIISAEIPNKENNPDGYEAVQNYMMHGPCGEANLKSPCMVDKSCAKKFPKNFCNETIVDEDNYPVSRSIKYLFKYIHKGEDRTTILLEAQEQNRSTRANKSEKSNDEIKRYLHARYISACEAAWRIFQFPLQHREPAVERLHCHLENEHVVVFPDSMNLDDIVTRPGIEKTTLTEWMTTNQLYEEARDLTYGEFPTKWTWHAKEKEWRKRRGGKKTIGRIYYAQPSSGDKYYLRMLLNTVKGCRSYEEIRTVHGVVHPTFKSASYALGLLDDDKEWDDCIKEASHWASAPQMRQLFCTILSLCEVTDPAKLWETNWELLSDDIQRRQRRIMNFPTLQLSSGQIKNLTLIEIEQLLAKGGKSLKEIAGMPIPDTTIIHGLNNRLVNEELNYDRDFLKTVHIDLLQKLNSGQRRAFDLIIQSVEENLSDSIFVDGHGGTGKTFLWKAIATRLRSEGKIVLTVASSGIAALLLQGGRTAHSRFHIPLKTNNESTCNIKQGTFLAELIKKTSLIIWDEAPMTNRNCFEALDKSLRDILRFRNDNSEDKPFGGMTVVLGGDFQQILPVIPKGKREHIVAASIKRSYLWKHFKEYKLTENMRLSTTNNSSQEKQKTIEFAEWILKIGDGMAGTCEDETWIDIPKELILEKGENSKETIVNSTYTDIQINYRNRKYLEERAILCLRNETVNEINSYIMDQIPGEEVKYLSSDTICKGMSTIEDEDMLYPAEFLNSLKFSGVPDHKLILKVGLPIMLLRNINQSAGLCNGTRLTITQLGKWFIEGQVITGPNIGDKVYIPRIIMSPSESKWPFILKRRQYPISVCFAMTINKSQGQSLKKVGLYLERNVFTHGQLYVAMSRVTSRSGLKILLSDEECPEENVAKNIVYKEILQN</sequence>
<dbReference type="Pfam" id="PF21530">
    <property type="entry name" value="Pif1_2B_dom"/>
    <property type="match status" value="1"/>
</dbReference>
<evidence type="ECO:0000313" key="12">
    <source>
        <dbReference type="Proteomes" id="UP001497457"/>
    </source>
</evidence>
<evidence type="ECO:0000256" key="3">
    <source>
        <dbReference type="ARBA" id="ARBA00022806"/>
    </source>
</evidence>
<dbReference type="Pfam" id="PF14214">
    <property type="entry name" value="Helitron_like_N"/>
    <property type="match status" value="1"/>
</dbReference>
<dbReference type="InterPro" id="IPR049163">
    <property type="entry name" value="Pif1-like_2B_dom"/>
</dbReference>
<feature type="region of interest" description="Disordered" evidence="6">
    <location>
        <begin position="1"/>
        <end position="62"/>
    </location>
</feature>
<dbReference type="SUPFAM" id="SSF52540">
    <property type="entry name" value="P-loop containing nucleoside triphosphate hydrolases"/>
    <property type="match status" value="2"/>
</dbReference>
<dbReference type="CDD" id="cd18809">
    <property type="entry name" value="SF1_C_RecD"/>
    <property type="match status" value="1"/>
</dbReference>
<evidence type="ECO:0000313" key="11">
    <source>
        <dbReference type="EMBL" id="CAL4998052.1"/>
    </source>
</evidence>
<dbReference type="InterPro" id="IPR027417">
    <property type="entry name" value="P-loop_NTPase"/>
</dbReference>
<comment type="catalytic activity">
    <reaction evidence="5">
        <text>ATP + H2O = ADP + phosphate + H(+)</text>
        <dbReference type="Rhea" id="RHEA:13065"/>
        <dbReference type="ChEBI" id="CHEBI:15377"/>
        <dbReference type="ChEBI" id="CHEBI:15378"/>
        <dbReference type="ChEBI" id="CHEBI:30616"/>
        <dbReference type="ChEBI" id="CHEBI:43474"/>
        <dbReference type="ChEBI" id="CHEBI:456216"/>
        <dbReference type="EC" id="5.6.2.3"/>
    </reaction>
</comment>
<gene>
    <name evidence="11" type="ORF">URODEC1_LOCUS63667</name>
</gene>
<keyword evidence="2 5" id="KW-0378">Hydrolase</keyword>
<evidence type="ECO:0000259" key="9">
    <source>
        <dbReference type="Pfam" id="PF14214"/>
    </source>
</evidence>
<dbReference type="GO" id="GO:0016787">
    <property type="term" value="F:hydrolase activity"/>
    <property type="evidence" value="ECO:0007669"/>
    <property type="project" value="UniProtKB-KW"/>
</dbReference>
<evidence type="ECO:0000256" key="2">
    <source>
        <dbReference type="ARBA" id="ARBA00022801"/>
    </source>
</evidence>
<name>A0ABC9BEN5_9POAL</name>
<evidence type="ECO:0000256" key="1">
    <source>
        <dbReference type="ARBA" id="ARBA00022741"/>
    </source>
</evidence>
<keyword evidence="5" id="KW-0227">DNA damage</keyword>
<comment type="cofactor">
    <cofactor evidence="5">
        <name>Mg(2+)</name>
        <dbReference type="ChEBI" id="CHEBI:18420"/>
    </cofactor>
</comment>
<dbReference type="Pfam" id="PF02689">
    <property type="entry name" value="Herpes_Helicase"/>
    <property type="match status" value="1"/>
</dbReference>
<dbReference type="GO" id="GO:0006310">
    <property type="term" value="P:DNA recombination"/>
    <property type="evidence" value="ECO:0007669"/>
    <property type="project" value="UniProtKB-KW"/>
</dbReference>
<dbReference type="Proteomes" id="UP001497457">
    <property type="component" value="Chromosome 25rd"/>
</dbReference>
<evidence type="ECO:0000259" key="10">
    <source>
        <dbReference type="Pfam" id="PF21530"/>
    </source>
</evidence>
<evidence type="ECO:0000259" key="8">
    <source>
        <dbReference type="Pfam" id="PF05970"/>
    </source>
</evidence>
<organism evidence="11 12">
    <name type="scientific">Urochloa decumbens</name>
    <dbReference type="NCBI Taxonomy" id="240449"/>
    <lineage>
        <taxon>Eukaryota</taxon>
        <taxon>Viridiplantae</taxon>
        <taxon>Streptophyta</taxon>
        <taxon>Embryophyta</taxon>
        <taxon>Tracheophyta</taxon>
        <taxon>Spermatophyta</taxon>
        <taxon>Magnoliopsida</taxon>
        <taxon>Liliopsida</taxon>
        <taxon>Poales</taxon>
        <taxon>Poaceae</taxon>
        <taxon>PACMAD clade</taxon>
        <taxon>Panicoideae</taxon>
        <taxon>Panicodae</taxon>
        <taxon>Paniceae</taxon>
        <taxon>Melinidinae</taxon>
        <taxon>Urochloa</taxon>
    </lineage>
</organism>
<dbReference type="EMBL" id="OZ075135">
    <property type="protein sequence ID" value="CAL4998052.1"/>
    <property type="molecule type" value="Genomic_DNA"/>
</dbReference>
<evidence type="ECO:0000256" key="5">
    <source>
        <dbReference type="RuleBase" id="RU363044"/>
    </source>
</evidence>
<dbReference type="InterPro" id="IPR010285">
    <property type="entry name" value="DNA_helicase_pif1-like_DEAD"/>
</dbReference>